<dbReference type="Proteomes" id="UP000184248">
    <property type="component" value="Unassembled WGS sequence"/>
</dbReference>
<dbReference type="Pfam" id="PF01476">
    <property type="entry name" value="LysM"/>
    <property type="match status" value="1"/>
</dbReference>
<dbReference type="EMBL" id="FRAL01000001">
    <property type="protein sequence ID" value="SHK06768.1"/>
    <property type="molecule type" value="Genomic_DNA"/>
</dbReference>
<feature type="domain" description="LysM" evidence="3">
    <location>
        <begin position="354"/>
        <end position="398"/>
    </location>
</feature>
<dbReference type="SMART" id="SM00257">
    <property type="entry name" value="LysM"/>
    <property type="match status" value="1"/>
</dbReference>
<name>A0A1M6PFN4_9GAMM</name>
<dbReference type="GO" id="GO:0008932">
    <property type="term" value="F:lytic endotransglycosylase activity"/>
    <property type="evidence" value="ECO:0007669"/>
    <property type="project" value="TreeGrafter"/>
</dbReference>
<dbReference type="Pfam" id="PF01464">
    <property type="entry name" value="SLT"/>
    <property type="match status" value="1"/>
</dbReference>
<dbReference type="OrthoDB" id="9815002at2"/>
<dbReference type="PROSITE" id="PS00922">
    <property type="entry name" value="TRANSGLYCOSYLASE"/>
    <property type="match status" value="1"/>
</dbReference>
<dbReference type="GO" id="GO:0000270">
    <property type="term" value="P:peptidoglycan metabolic process"/>
    <property type="evidence" value="ECO:0007669"/>
    <property type="project" value="InterPro"/>
</dbReference>
<dbReference type="InterPro" id="IPR036779">
    <property type="entry name" value="LysM_dom_sf"/>
</dbReference>
<feature type="chain" id="PRO_5009920062" evidence="2">
    <location>
        <begin position="36"/>
        <end position="401"/>
    </location>
</feature>
<dbReference type="AlphaFoldDB" id="A0A1M6PFN4"/>
<dbReference type="PROSITE" id="PS51782">
    <property type="entry name" value="LYSM"/>
    <property type="match status" value="1"/>
</dbReference>
<proteinExistence type="inferred from homology"/>
<dbReference type="InterPro" id="IPR000189">
    <property type="entry name" value="Transglyc_AS"/>
</dbReference>
<dbReference type="Gene3D" id="1.10.530.10">
    <property type="match status" value="1"/>
</dbReference>
<reference evidence="5" key="1">
    <citation type="submission" date="2016-11" db="EMBL/GenBank/DDBJ databases">
        <authorList>
            <person name="Varghese N."/>
            <person name="Submissions S."/>
        </authorList>
    </citation>
    <scope>NUCLEOTIDE SEQUENCE [LARGE SCALE GENOMIC DNA]</scope>
    <source>
        <strain evidence="5">ALO Sharm</strain>
    </source>
</reference>
<protein>
    <submittedName>
        <fullName evidence="4">Membrane-bound lytic murein transglycosylase D</fullName>
    </submittedName>
</protein>
<evidence type="ECO:0000313" key="5">
    <source>
        <dbReference type="Proteomes" id="UP000184248"/>
    </source>
</evidence>
<dbReference type="PANTHER" id="PTHR33734:SF22">
    <property type="entry name" value="MEMBRANE-BOUND LYTIC MUREIN TRANSGLYCOSYLASE D"/>
    <property type="match status" value="1"/>
</dbReference>
<dbReference type="InterPro" id="IPR018392">
    <property type="entry name" value="LysM"/>
</dbReference>
<dbReference type="CDD" id="cd16894">
    <property type="entry name" value="MltD-like"/>
    <property type="match status" value="1"/>
</dbReference>
<dbReference type="PANTHER" id="PTHR33734">
    <property type="entry name" value="LYSM DOMAIN-CONTAINING GPI-ANCHORED PROTEIN 2"/>
    <property type="match status" value="1"/>
</dbReference>
<dbReference type="SUPFAM" id="SSF54106">
    <property type="entry name" value="LysM domain"/>
    <property type="match status" value="1"/>
</dbReference>
<dbReference type="GO" id="GO:0016020">
    <property type="term" value="C:membrane"/>
    <property type="evidence" value="ECO:0007669"/>
    <property type="project" value="InterPro"/>
</dbReference>
<dbReference type="SUPFAM" id="SSF53955">
    <property type="entry name" value="Lysozyme-like"/>
    <property type="match status" value="1"/>
</dbReference>
<evidence type="ECO:0000259" key="3">
    <source>
        <dbReference type="PROSITE" id="PS51782"/>
    </source>
</evidence>
<dbReference type="InterPro" id="IPR008258">
    <property type="entry name" value="Transglycosylase_SLT_dom_1"/>
</dbReference>
<comment type="similarity">
    <text evidence="1">Belongs to the transglycosylase Slt family.</text>
</comment>
<dbReference type="InterPro" id="IPR023346">
    <property type="entry name" value="Lysozyme-like_dom_sf"/>
</dbReference>
<keyword evidence="2" id="KW-0732">Signal</keyword>
<dbReference type="RefSeq" id="WP_064698512.1">
    <property type="nucleotide sequence ID" value="NZ_BDEO01000001.1"/>
</dbReference>
<dbReference type="CDD" id="cd00118">
    <property type="entry name" value="LysM"/>
    <property type="match status" value="1"/>
</dbReference>
<organism evidence="4 5">
    <name type="scientific">Halomonas caseinilytica</name>
    <dbReference type="NCBI Taxonomy" id="438744"/>
    <lineage>
        <taxon>Bacteria</taxon>
        <taxon>Pseudomonadati</taxon>
        <taxon>Pseudomonadota</taxon>
        <taxon>Gammaproteobacteria</taxon>
        <taxon>Oceanospirillales</taxon>
        <taxon>Halomonadaceae</taxon>
        <taxon>Halomonas</taxon>
    </lineage>
</organism>
<evidence type="ECO:0000256" key="2">
    <source>
        <dbReference type="SAM" id="SignalP"/>
    </source>
</evidence>
<gene>
    <name evidence="4" type="ORF">SAMN05192556_101724</name>
</gene>
<evidence type="ECO:0000256" key="1">
    <source>
        <dbReference type="ARBA" id="ARBA00007734"/>
    </source>
</evidence>
<sequence>MTYHTMRRRLFGFASSLSLLGALLATAPYSLESQAATMPADRATLDATSQDTATLARSRSQSMATFWGALDLQPKDAWERLRASFEWRDQWRADAGHARVQHWIDEYRSSPENIAKITERARPWLTWIVQQVEARGLPGEIALVPFIESSFDPEARSHFGAAGLWQIMPRTGEALGLRRNNAWDGRLDVVRSTEAALDYIEMQADQWYEGDIELSLAAYNAGAGTVNQAVRLAQSQGHAGEYWDLSLPAETMDYVPKLLAIAAIISEPQRYGVNLPDIEGGPAFAQVPVTRRVTLDEAARLAGVPEQRLAELNPGLRAGVAHPHQVDNLLVPMGHAQRLVAALGSPMNDADDGAVHVVQRGDTLSSIASQHAVAAADLVRWNGLDRPDALQPGQQLTLSGG</sequence>
<dbReference type="Gene3D" id="3.10.350.10">
    <property type="entry name" value="LysM domain"/>
    <property type="match status" value="1"/>
</dbReference>
<accession>A0A1M6PFN4</accession>
<evidence type="ECO:0000313" key="4">
    <source>
        <dbReference type="EMBL" id="SHK06768.1"/>
    </source>
</evidence>
<feature type="signal peptide" evidence="2">
    <location>
        <begin position="1"/>
        <end position="35"/>
    </location>
</feature>
<keyword evidence="5" id="KW-1185">Reference proteome</keyword>